<dbReference type="InterPro" id="IPR013783">
    <property type="entry name" value="Ig-like_fold"/>
</dbReference>
<dbReference type="GO" id="GO:0007156">
    <property type="term" value="P:homophilic cell adhesion via plasma membrane adhesion molecules"/>
    <property type="evidence" value="ECO:0007669"/>
    <property type="project" value="TreeGrafter"/>
</dbReference>
<dbReference type="SUPFAM" id="SSF49265">
    <property type="entry name" value="Fibronectin type III"/>
    <property type="match status" value="3"/>
</dbReference>
<evidence type="ECO:0000256" key="12">
    <source>
        <dbReference type="ARBA" id="ARBA00022889"/>
    </source>
</evidence>
<feature type="domain" description="SET" evidence="29">
    <location>
        <begin position="43"/>
        <end position="159"/>
    </location>
</feature>
<dbReference type="InterPro" id="IPR036236">
    <property type="entry name" value="Znf_C2H2_sf"/>
</dbReference>
<keyword evidence="17 27" id="KW-0472">Membrane</keyword>
<evidence type="ECO:0000313" key="32">
    <source>
        <dbReference type="EMBL" id="KAK0174522.1"/>
    </source>
</evidence>
<dbReference type="Pfam" id="PF21549">
    <property type="entry name" value="PRDM2_PR"/>
    <property type="match status" value="1"/>
</dbReference>
<dbReference type="CDD" id="cd20956">
    <property type="entry name" value="IgI_4_Dscam"/>
    <property type="match status" value="1"/>
</dbReference>
<keyword evidence="10" id="KW-0862">Zinc</keyword>
<dbReference type="GO" id="GO:0008170">
    <property type="term" value="F:N-methyltransferase activity"/>
    <property type="evidence" value="ECO:0007669"/>
    <property type="project" value="UniProtKB-ARBA"/>
</dbReference>
<dbReference type="PROSITE" id="PS50853">
    <property type="entry name" value="FN3"/>
    <property type="match status" value="6"/>
</dbReference>
<evidence type="ECO:0000256" key="22">
    <source>
        <dbReference type="ARBA" id="ARBA00074461"/>
    </source>
</evidence>
<dbReference type="GO" id="GO:0030424">
    <property type="term" value="C:axon"/>
    <property type="evidence" value="ECO:0007669"/>
    <property type="project" value="TreeGrafter"/>
</dbReference>
<dbReference type="FunFam" id="2.60.40.10:FF:000017">
    <property type="entry name" value="Down syndrome cell adhesion molecule b"/>
    <property type="match status" value="6"/>
</dbReference>
<evidence type="ECO:0000256" key="26">
    <source>
        <dbReference type="SAM" id="MobiDB-lite"/>
    </source>
</evidence>
<keyword evidence="8" id="KW-0677">Repeat</keyword>
<evidence type="ECO:0000256" key="11">
    <source>
        <dbReference type="ARBA" id="ARBA00022859"/>
    </source>
</evidence>
<keyword evidence="20" id="KW-0539">Nucleus</keyword>
<evidence type="ECO:0000256" key="23">
    <source>
        <dbReference type="ARBA" id="ARBA00075301"/>
    </source>
</evidence>
<dbReference type="GO" id="GO:0007411">
    <property type="term" value="P:axon guidance"/>
    <property type="evidence" value="ECO:0007669"/>
    <property type="project" value="TreeGrafter"/>
</dbReference>
<evidence type="ECO:0000256" key="13">
    <source>
        <dbReference type="ARBA" id="ARBA00022989"/>
    </source>
</evidence>
<reference evidence="32" key="1">
    <citation type="journal article" date="2023" name="bioRxiv">
        <title>Scaffold-level genome assemblies of two parasitoid biocontrol wasps reveal the parthenogenesis mechanism and an associated novel virus.</title>
        <authorList>
            <person name="Inwood S."/>
            <person name="Skelly J."/>
            <person name="Guhlin J."/>
            <person name="Harrop T."/>
            <person name="Goldson S."/>
            <person name="Dearden P."/>
        </authorList>
    </citation>
    <scope>NUCLEOTIDE SEQUENCE</scope>
    <source>
        <strain evidence="32">Lincoln</strain>
        <tissue evidence="32">Whole body</tissue>
    </source>
</reference>
<feature type="compositionally biased region" description="Polar residues" evidence="26">
    <location>
        <begin position="779"/>
        <end position="792"/>
    </location>
</feature>
<evidence type="ECO:0000256" key="2">
    <source>
        <dbReference type="ARBA" id="ARBA00004167"/>
    </source>
</evidence>
<evidence type="ECO:0000256" key="7">
    <source>
        <dbReference type="ARBA" id="ARBA00022729"/>
    </source>
</evidence>
<feature type="compositionally biased region" description="Polar residues" evidence="26">
    <location>
        <begin position="716"/>
        <end position="728"/>
    </location>
</feature>
<dbReference type="SMART" id="SM00317">
    <property type="entry name" value="SET"/>
    <property type="match status" value="1"/>
</dbReference>
<dbReference type="Pfam" id="PF00096">
    <property type="entry name" value="zf-C2H2"/>
    <property type="match status" value="2"/>
</dbReference>
<dbReference type="GO" id="GO:0002682">
    <property type="term" value="P:regulation of immune system process"/>
    <property type="evidence" value="ECO:0007669"/>
    <property type="project" value="UniProtKB-ARBA"/>
</dbReference>
<dbReference type="EMBL" id="JAQQBR010000006">
    <property type="protein sequence ID" value="KAK0174522.1"/>
    <property type="molecule type" value="Genomic_DNA"/>
</dbReference>
<dbReference type="PROSITE" id="PS00028">
    <property type="entry name" value="ZINC_FINGER_C2H2_1"/>
    <property type="match status" value="2"/>
</dbReference>
<keyword evidence="9 25" id="KW-0863">Zinc-finger</keyword>
<dbReference type="FunFam" id="3.30.160.60:FF:000132">
    <property type="entry name" value="PR domain zinc finger protein 1"/>
    <property type="match status" value="1"/>
</dbReference>
<protein>
    <recommendedName>
        <fullName evidence="22">Tissue-resident T-cell transcription regulator protein ZNF683</fullName>
    </recommendedName>
    <alternativeName>
        <fullName evidence="23">Homolog of Blimp-1 in T-cell</fullName>
    </alternativeName>
    <alternativeName>
        <fullName evidence="24">Zinc finger protein 683</fullName>
    </alternativeName>
</protein>
<sequence length="2813" mass="308854">MEASEWDHATLREEEFEQHAVYLVPDVSASANESNRAEASLPRNLVLKPSQALNDVLGVWSTSYIPKGTRFGPLVGQVYTKDSVPADANRKYFWRVYKNNELFYYIDGYDVQKSNWMRYVNPAYSSESQNLIACQYKMNIYFYTIKPILPNQELLVWYCREFAERLNYPLTGELMLQRIRQQVQQSTLPTDLPNNHNPNNNNNNNSIVCVDSLPLKDTTIYERRCQMTPTEGSVRSDEGYHSNGYHDEILTPPEESSESDSENNYVLDFSNKNTRNTTTSTTLSSTTSSSPTTSSTSSSIINNNELINDKHSPSAIVKNEYRKVKIKISKTYNNFSSGKNLDLTIKDKDDIIRSVTPESHQHHHQHHQQMPPKSPIIIQKSGIISTSLTDDELLSMDKKSKPFYEPELKINSTISTTTTTIRSTTMTSPSSSILENILLRNNTDNNNNTNSNHQLHITSNQHQHHQHQHHQLNPTQTNNLDSITPPPSSPTEMAYSYKKSHRYGNILPCSPDSSSNLPIHNELSTSTSHVNSTTNNSITLLQSPTNPHSSTGNLLHLCNSTNIHQQNNNIHSSSILTSTTNNSCIKSRKTKSPSPIISTNTNSNNNNNNSNNNGGNTITTTSPIGTSTIIYSNNNSHIESTTNNYSTSINQNVSTQLSPIHSPTTSYQYGVYHQNGGVMHHPHVVTPLSINCSAYSPTPSSNIHYDRNDPRRINDNIGNSHQLPTSSTMQIDGSQANLIAGTHNLHLGHHPGLTIHTNTQGLNSRYSPSGSLSPDDHGCSQSGSLSPNSQGSRGYRSLPYPLKKKDGKMHYECNICCKTFGQLSNLKVHLRTHSGERPFKCNVCTKSFTQLAHLQKHHLVHTEPVASARPKFPTLADSQAFRVSLEPASSSRPQISGPSDLLRFSVGLEPASSSKPKFPSVNDIGVRIVKDSSFTMLCPAQAYPVATFRWYKFIEGTTRRQPVQLNERVRQVSGTLIIREARVEDSGKYLCIVNNSVGGESVETVLTVTAPLGSEIEPRTQTVDFGRPATFTCNVRGNPIKTISWMKDGKPLGHEDAVLRIESVKKEDKGMYQCFVRNDQESAQSTAELKLGGRFEPPQIKQAFTEETLQPGPSMFLKCVASGNPTPEITWELDGKRLSNTERLQVGQYVKVNGDVVSHLNISSIHTNDGGLYKCIAASKVGATEHSARLNVYGLPFIRHMDKKAIVAGETLRVTCPVAGYPIESIVWERDTRVLPINRKQKVFPNGTLIIENVERHSDQATYTCVARNAQGYSARGTLEVQVMVAPQVLQFSFGDGPLNSEEMLSASCTIIKGDLPVNLTWTFNDQPINHHDRTDITIVNNNKRVSFLSIDSVSARHAGRYKCIATNAAGIDSHTAVLAVNVAPQISPFTFGDEAANADEMATVQCAVIKGDLPVDIVWSFNGVPINMDMNNGGLIIDRNINNPQQQQEHRDLVVRKSGSRASTLTIESVAARHAGIYSCSASNVAGSASHSADLTVNGTRLYVVKDAHPVQSLSPRIAPFEMADKAVNWGESVSAVCTIVSGDAPLEISWALNGIPIANDNPHIQLTITKRNSFISIDAASPSHAGEYTCVASNGAGATSYSAELTVNVAPQIAPFTMADGPVNWGESISVPCSVLKGDLPIDISWALNGVPIRRDRSDINLVATTRKNSILSIDSVGAGHAGEYTCSASNIAGATSQSSTLTVNVAPQIVPFVMGDEPANWGDAVTATCTVFKGDFPIEIEWSLNSQPIDNNHPGITISTTKRVSLLTIDAVSASHAGEYTCSASNAAGGISYSAALTVNVPPRWILEPTDKAFAQGSDARVECKADGFPKPQVTWKRAAGDTPGDYTDLKLNNPDISVEDGTLSINNIQKTNEGYYLCEAVNGIGSGLSAVILISVQAPPHFEIKLRNQTARRGEPAVLQCEAQGEKPIGILWNMNNKRLDPKSDSRYTIREEILANGVLADLSIKRTERGDSALFTCVATNAFGSDDTSINMIVQEVPEVPYGLKVMDKSGRSVQLSWASPYDGNSPIKRYIIEYKMSKGSWETDIDRVLVGATQQNVAGVFNLRPATTYHLRIVAENEIGTSDPSDTVTIITAEEAPSGPPSSVRVDALDQHTLKVIWKPPPREDWNGEILGYYVGYRLSSSEKPYMFETVEFSKEDGKEHHLQIMNLKTYTQYSVVVQAFNKVGSGPMSEERRQHTAEGVPEQPPHDTTCTTLTSQTIRVSWVSPPLTAANGVITGYKVIYGPSESWYDENTKDTKITSSSETILHGLKKYTNYSMQVLAFTSGGDGVKSAPIHCQTEQDAPEAPIAIKALVMSAESILVSWRPPTQPNGVISQYTVYTKADNIEEPISQKVPPNQLTYEAAGLDKQRRYEFWVTASTNIGEGEASKIVTLTPNIRVPAKIASFDDKFTATYKEDVKLPCLAVGVPAPEVTWKVRDATLQPTDRLRQLPEGSLFIKEVDRADAGEYSCYVENSFGHDTVTHQLIVHAPPHSPQVTLTATTTNSLTMKLRPHPTDNAPIHGYTIHYKPEFGDWETVQISSTAQKYTLENLWCGSRYQIYVTAYNGIGTGDPSDILNTRTKGSKPIIPEASRFIEVSTNSITLHLNTWSDGGCPMLYFVVEHKKKLQQEWNQVSNNVKPGGNFVVLDLDPANWYHLRVTAHNNAGFAVAEYEFATLTVTGGTIAPARELPDVNNGGGNNDEDPMKIFMANLNLVVPVVTALLVIIVAVIVICVLKSKGHGSNDKDDVVYQQTGVVGATLDKRRPDLRDELGYIAPPNRKLPPVPGSNYNTCDRIKRGTVISKPSRKKK</sequence>
<evidence type="ECO:0000256" key="17">
    <source>
        <dbReference type="ARBA" id="ARBA00023136"/>
    </source>
</evidence>
<dbReference type="CDD" id="cd20958">
    <property type="entry name" value="IgI_5_Dscam"/>
    <property type="match status" value="1"/>
</dbReference>
<feature type="region of interest" description="Disordered" evidence="26">
    <location>
        <begin position="2192"/>
        <end position="2215"/>
    </location>
</feature>
<dbReference type="SMART" id="SM00408">
    <property type="entry name" value="IGc2"/>
    <property type="match status" value="12"/>
</dbReference>
<dbReference type="InterPro" id="IPR013098">
    <property type="entry name" value="Ig_I-set"/>
</dbReference>
<evidence type="ECO:0000256" key="1">
    <source>
        <dbReference type="ARBA" id="ARBA00004123"/>
    </source>
</evidence>
<feature type="region of interest" description="Disordered" evidence="26">
    <location>
        <begin position="459"/>
        <end position="479"/>
    </location>
</feature>
<dbReference type="SUPFAM" id="SSF57667">
    <property type="entry name" value="beta-beta-alpha zinc fingers"/>
    <property type="match status" value="1"/>
</dbReference>
<dbReference type="InterPro" id="IPR001214">
    <property type="entry name" value="SET_dom"/>
</dbReference>
<evidence type="ECO:0000256" key="21">
    <source>
        <dbReference type="ARBA" id="ARBA00023319"/>
    </source>
</evidence>
<name>A0AA39KUU3_MICHY</name>
<feature type="region of interest" description="Disordered" evidence="26">
    <location>
        <begin position="750"/>
        <end position="801"/>
    </location>
</feature>
<feature type="compositionally biased region" description="Low complexity" evidence="26">
    <location>
        <begin position="193"/>
        <end position="205"/>
    </location>
</feature>
<feature type="domain" description="Ig-like" evidence="30">
    <location>
        <begin position="1287"/>
        <end position="1380"/>
    </location>
</feature>
<proteinExistence type="inferred from homology"/>
<dbReference type="Pfam" id="PF13927">
    <property type="entry name" value="Ig_3"/>
    <property type="match status" value="5"/>
</dbReference>
<feature type="compositionally biased region" description="Basic and acidic residues" evidence="26">
    <location>
        <begin position="234"/>
        <end position="249"/>
    </location>
</feature>
<dbReference type="Gene3D" id="2.60.40.10">
    <property type="entry name" value="Immunoglobulins"/>
    <property type="match status" value="18"/>
</dbReference>
<dbReference type="InterPro" id="IPR003598">
    <property type="entry name" value="Ig_sub2"/>
</dbReference>
<dbReference type="SMART" id="SM00060">
    <property type="entry name" value="FN3"/>
    <property type="match status" value="6"/>
</dbReference>
<feature type="domain" description="Ig-like" evidence="30">
    <location>
        <begin position="1710"/>
        <end position="1801"/>
    </location>
</feature>
<dbReference type="GO" id="GO:0005886">
    <property type="term" value="C:plasma membrane"/>
    <property type="evidence" value="ECO:0007669"/>
    <property type="project" value="TreeGrafter"/>
</dbReference>
<dbReference type="FunFam" id="2.60.40.10:FF:000324">
    <property type="entry name" value="Down syndrome cell adhesion molecule, isoform D"/>
    <property type="match status" value="1"/>
</dbReference>
<dbReference type="CDD" id="cd19187">
    <property type="entry name" value="PR-SET_PRDM1"/>
    <property type="match status" value="1"/>
</dbReference>
<keyword evidence="7" id="KW-0732">Signal</keyword>
<dbReference type="Gene3D" id="3.30.160.60">
    <property type="entry name" value="Classic Zinc Finger"/>
    <property type="match status" value="2"/>
</dbReference>
<dbReference type="SMART" id="SM00355">
    <property type="entry name" value="ZnF_C2H2"/>
    <property type="match status" value="2"/>
</dbReference>
<dbReference type="GO" id="GO:0008757">
    <property type="term" value="F:S-adenosylmethionine-dependent methyltransferase activity"/>
    <property type="evidence" value="ECO:0007669"/>
    <property type="project" value="UniProtKB-ARBA"/>
</dbReference>
<dbReference type="GO" id="GO:0045087">
    <property type="term" value="P:innate immune response"/>
    <property type="evidence" value="ECO:0007669"/>
    <property type="project" value="UniProtKB-KW"/>
</dbReference>
<dbReference type="PANTHER" id="PTHR10075">
    <property type="entry name" value="BASIGIN RELATED"/>
    <property type="match status" value="1"/>
</dbReference>
<dbReference type="GO" id="GO:0070593">
    <property type="term" value="P:dendrite self-avoidance"/>
    <property type="evidence" value="ECO:0007669"/>
    <property type="project" value="TreeGrafter"/>
</dbReference>
<feature type="compositionally biased region" description="Low complexity" evidence="26">
    <location>
        <begin position="277"/>
        <end position="299"/>
    </location>
</feature>
<feature type="region of interest" description="Disordered" evidence="26">
    <location>
        <begin position="584"/>
        <end position="617"/>
    </location>
</feature>
<dbReference type="FunFam" id="2.60.40.10:FF:000426">
    <property type="entry name" value="Down syndrome cell adhesion molecule, isoform J"/>
    <property type="match status" value="1"/>
</dbReference>
<dbReference type="GO" id="GO:0005634">
    <property type="term" value="C:nucleus"/>
    <property type="evidence" value="ECO:0007669"/>
    <property type="project" value="UniProtKB-SubCell"/>
</dbReference>
<keyword evidence="5 27" id="KW-0812">Transmembrane</keyword>
<dbReference type="Gene3D" id="2.170.270.10">
    <property type="entry name" value="SET domain"/>
    <property type="match status" value="1"/>
</dbReference>
<evidence type="ECO:0000256" key="25">
    <source>
        <dbReference type="PROSITE-ProRule" id="PRU00042"/>
    </source>
</evidence>
<feature type="domain" description="Ig-like" evidence="30">
    <location>
        <begin position="1517"/>
        <end position="1608"/>
    </location>
</feature>
<keyword evidence="19" id="KW-0804">Transcription</keyword>
<keyword evidence="4" id="KW-0399">Innate immunity</keyword>
<dbReference type="GO" id="GO:0008270">
    <property type="term" value="F:zinc ion binding"/>
    <property type="evidence" value="ECO:0007669"/>
    <property type="project" value="UniProtKB-KW"/>
</dbReference>
<evidence type="ECO:0000256" key="19">
    <source>
        <dbReference type="ARBA" id="ARBA00023163"/>
    </source>
</evidence>
<evidence type="ECO:0000256" key="3">
    <source>
        <dbReference type="ARBA" id="ARBA00006991"/>
    </source>
</evidence>
<dbReference type="FunFam" id="2.60.40.10:FF:000498">
    <property type="entry name" value="Down syndrome cell adhesion molecule, isoform J"/>
    <property type="match status" value="1"/>
</dbReference>
<dbReference type="GO" id="GO:0008276">
    <property type="term" value="F:protein methyltransferase activity"/>
    <property type="evidence" value="ECO:0007669"/>
    <property type="project" value="UniProtKB-ARBA"/>
</dbReference>
<evidence type="ECO:0000256" key="24">
    <source>
        <dbReference type="ARBA" id="ARBA00078155"/>
    </source>
</evidence>
<feature type="domain" description="Ig-like" evidence="30">
    <location>
        <begin position="1613"/>
        <end position="1705"/>
    </location>
</feature>
<dbReference type="GO" id="GO:0001227">
    <property type="term" value="F:DNA-binding transcription repressor activity, RNA polymerase II-specific"/>
    <property type="evidence" value="ECO:0007669"/>
    <property type="project" value="InterPro"/>
</dbReference>
<dbReference type="Proteomes" id="UP001168972">
    <property type="component" value="Unassembled WGS sequence"/>
</dbReference>
<keyword evidence="6" id="KW-0479">Metal-binding</keyword>
<feature type="compositionally biased region" description="Low complexity" evidence="26">
    <location>
        <begin position="592"/>
        <end position="617"/>
    </location>
</feature>
<dbReference type="FunFam" id="2.60.40.10:FF:000719">
    <property type="entry name" value="nephrin isoform X1"/>
    <property type="match status" value="1"/>
</dbReference>
<dbReference type="GO" id="GO:0051239">
    <property type="term" value="P:regulation of multicellular organismal process"/>
    <property type="evidence" value="ECO:0007669"/>
    <property type="project" value="UniProtKB-ARBA"/>
</dbReference>
<evidence type="ECO:0000256" key="5">
    <source>
        <dbReference type="ARBA" id="ARBA00022692"/>
    </source>
</evidence>
<keyword evidence="21" id="KW-0393">Immunoglobulin domain</keyword>
<feature type="domain" description="Ig-like" evidence="30">
    <location>
        <begin position="1098"/>
        <end position="1191"/>
    </location>
</feature>
<dbReference type="PROSITE" id="PS50835">
    <property type="entry name" value="IG_LIKE"/>
    <property type="match status" value="12"/>
</dbReference>
<keyword evidence="18" id="KW-1015">Disulfide bond</keyword>
<dbReference type="CDD" id="cd00063">
    <property type="entry name" value="FN3"/>
    <property type="match status" value="6"/>
</dbReference>
<feature type="domain" description="C2H2-type" evidence="28">
    <location>
        <begin position="811"/>
        <end position="838"/>
    </location>
</feature>
<feature type="compositionally biased region" description="Polar residues" evidence="26">
    <location>
        <begin position="755"/>
        <end position="772"/>
    </location>
</feature>
<keyword evidence="16" id="KW-1064">Adaptive immunity</keyword>
<feature type="region of interest" description="Disordered" evidence="26">
    <location>
        <begin position="700"/>
        <end position="728"/>
    </location>
</feature>
<feature type="region of interest" description="Disordered" evidence="26">
    <location>
        <begin position="188"/>
        <end position="208"/>
    </location>
</feature>
<feature type="compositionally biased region" description="Basic and acidic residues" evidence="26">
    <location>
        <begin position="704"/>
        <end position="714"/>
    </location>
</feature>
<dbReference type="FunFam" id="2.60.40.10:FF:000410">
    <property type="entry name" value="Down syndrome cell adhesion molecule, isoform H"/>
    <property type="match status" value="1"/>
</dbReference>
<feature type="domain" description="Fibronectin type-III" evidence="31">
    <location>
        <begin position="2592"/>
        <end position="2687"/>
    </location>
</feature>
<comment type="caution">
    <text evidence="32">The sequence shown here is derived from an EMBL/GenBank/DDBJ whole genome shotgun (WGS) entry which is preliminary data.</text>
</comment>
<feature type="domain" description="Fibronectin type-III" evidence="31">
    <location>
        <begin position="2211"/>
        <end position="2307"/>
    </location>
</feature>
<feature type="domain" description="C2H2-type" evidence="28">
    <location>
        <begin position="839"/>
        <end position="866"/>
    </location>
</feature>
<comment type="subcellular location">
    <subcellularLocation>
        <location evidence="2">Membrane</location>
        <topology evidence="2">Single-pass membrane protein</topology>
    </subcellularLocation>
    <subcellularLocation>
        <location evidence="1">Nucleus</location>
    </subcellularLocation>
</comment>
<dbReference type="InterPro" id="IPR003599">
    <property type="entry name" value="Ig_sub"/>
</dbReference>
<feature type="domain" description="Fibronectin type-III" evidence="31">
    <location>
        <begin position="2005"/>
        <end position="2101"/>
    </location>
</feature>
<keyword evidence="15" id="KW-0238">DNA-binding</keyword>
<evidence type="ECO:0000256" key="4">
    <source>
        <dbReference type="ARBA" id="ARBA00022588"/>
    </source>
</evidence>
<evidence type="ECO:0000259" key="29">
    <source>
        <dbReference type="PROSITE" id="PS50280"/>
    </source>
</evidence>
<feature type="domain" description="Ig-like" evidence="30">
    <location>
        <begin position="1385"/>
        <end position="1497"/>
    </location>
</feature>
<feature type="domain" description="Ig-like" evidence="30">
    <location>
        <begin position="916"/>
        <end position="1007"/>
    </location>
</feature>
<dbReference type="InterPro" id="IPR036116">
    <property type="entry name" value="FN3_sf"/>
</dbReference>
<feature type="domain" description="Ig-like" evidence="30">
    <location>
        <begin position="2400"/>
        <end position="2487"/>
    </location>
</feature>
<gene>
    <name evidence="32" type="ORF">PV327_010282</name>
</gene>
<dbReference type="FunFam" id="3.30.160.60:FF:001272">
    <property type="entry name" value="Zinc finger protein 683"/>
    <property type="match status" value="1"/>
</dbReference>
<evidence type="ECO:0000256" key="6">
    <source>
        <dbReference type="ARBA" id="ARBA00022723"/>
    </source>
</evidence>
<dbReference type="PROSITE" id="PS50280">
    <property type="entry name" value="SET"/>
    <property type="match status" value="1"/>
</dbReference>
<dbReference type="GO" id="GO:0098632">
    <property type="term" value="F:cell-cell adhesion mediator activity"/>
    <property type="evidence" value="ECO:0007669"/>
    <property type="project" value="TreeGrafter"/>
</dbReference>
<evidence type="ECO:0000256" key="18">
    <source>
        <dbReference type="ARBA" id="ARBA00023157"/>
    </source>
</evidence>
<evidence type="ECO:0000256" key="10">
    <source>
        <dbReference type="ARBA" id="ARBA00022833"/>
    </source>
</evidence>
<feature type="transmembrane region" description="Helical" evidence="27">
    <location>
        <begin position="2718"/>
        <end position="2739"/>
    </location>
</feature>
<evidence type="ECO:0000256" key="8">
    <source>
        <dbReference type="ARBA" id="ARBA00022737"/>
    </source>
</evidence>
<evidence type="ECO:0000259" key="28">
    <source>
        <dbReference type="PROSITE" id="PS50157"/>
    </source>
</evidence>
<dbReference type="GO" id="GO:0002250">
    <property type="term" value="P:adaptive immune response"/>
    <property type="evidence" value="ECO:0007669"/>
    <property type="project" value="UniProtKB-KW"/>
</dbReference>
<evidence type="ECO:0000256" key="16">
    <source>
        <dbReference type="ARBA" id="ARBA00023130"/>
    </source>
</evidence>
<keyword evidence="13 27" id="KW-1133">Transmembrane helix</keyword>
<evidence type="ECO:0000259" key="30">
    <source>
        <dbReference type="PROSITE" id="PS50835"/>
    </source>
</evidence>
<feature type="domain" description="Fibronectin type-III" evidence="31">
    <location>
        <begin position="2106"/>
        <end position="2206"/>
    </location>
</feature>
<keyword evidence="12" id="KW-0130">Cell adhesion</keyword>
<dbReference type="GO" id="GO:0003677">
    <property type="term" value="F:DNA binding"/>
    <property type="evidence" value="ECO:0007669"/>
    <property type="project" value="UniProtKB-KW"/>
</dbReference>
<feature type="domain" description="Ig-like" evidence="30">
    <location>
        <begin position="1011"/>
        <end position="1090"/>
    </location>
</feature>
<feature type="region of interest" description="Disordered" evidence="26">
    <location>
        <begin position="224"/>
        <end position="306"/>
    </location>
</feature>
<dbReference type="FunFam" id="2.60.40.10:FF:000308">
    <property type="entry name" value="Down syndrome cell adhesion molecule, isoform D"/>
    <property type="match status" value="1"/>
</dbReference>
<dbReference type="InterPro" id="IPR036179">
    <property type="entry name" value="Ig-like_dom_sf"/>
</dbReference>
<dbReference type="InterPro" id="IPR046341">
    <property type="entry name" value="SET_dom_sf"/>
</dbReference>
<dbReference type="SUPFAM" id="SSF48726">
    <property type="entry name" value="Immunoglobulin"/>
    <property type="match status" value="12"/>
</dbReference>
<dbReference type="InterPro" id="IPR007110">
    <property type="entry name" value="Ig-like_dom"/>
</dbReference>
<keyword evidence="11" id="KW-0391">Immunity</keyword>
<accession>A0AA39KUU3</accession>
<feature type="domain" description="Fibronectin type-III" evidence="31">
    <location>
        <begin position="2311"/>
        <end position="2405"/>
    </location>
</feature>
<keyword evidence="14" id="KW-0805">Transcription regulation</keyword>
<feature type="domain" description="Ig-like" evidence="30">
    <location>
        <begin position="1196"/>
        <end position="1280"/>
    </location>
</feature>
<dbReference type="SUPFAM" id="SSF82199">
    <property type="entry name" value="SET domain"/>
    <property type="match status" value="1"/>
</dbReference>
<feature type="domain" description="Ig-like" evidence="30">
    <location>
        <begin position="1904"/>
        <end position="1996"/>
    </location>
</feature>
<dbReference type="FunFam" id="2.60.40.10:FF:000394">
    <property type="entry name" value="Down syndrome cell adhesion molecule, isoform J"/>
    <property type="match status" value="1"/>
</dbReference>
<evidence type="ECO:0000256" key="14">
    <source>
        <dbReference type="ARBA" id="ARBA00023015"/>
    </source>
</evidence>
<dbReference type="Pfam" id="PF00041">
    <property type="entry name" value="fn3"/>
    <property type="match status" value="5"/>
</dbReference>
<dbReference type="InterPro" id="IPR013087">
    <property type="entry name" value="Znf_C2H2_type"/>
</dbReference>
<keyword evidence="33" id="KW-1185">Reference proteome</keyword>
<dbReference type="FunFam" id="2.60.40.10:FF:000302">
    <property type="entry name" value="Down syndrome cell adhesion molecule, isoform D"/>
    <property type="match status" value="1"/>
</dbReference>
<evidence type="ECO:0000256" key="9">
    <source>
        <dbReference type="ARBA" id="ARBA00022771"/>
    </source>
</evidence>
<feature type="domain" description="Fibronectin type-III" evidence="31">
    <location>
        <begin position="2495"/>
        <end position="2588"/>
    </location>
</feature>
<evidence type="ECO:0000313" key="33">
    <source>
        <dbReference type="Proteomes" id="UP001168972"/>
    </source>
</evidence>
<feature type="domain" description="Ig-like" evidence="30">
    <location>
        <begin position="1806"/>
        <end position="1899"/>
    </location>
</feature>
<dbReference type="Pfam" id="PF25059">
    <property type="entry name" value="FN3_DSCAM-DSCAML_C"/>
    <property type="match status" value="1"/>
</dbReference>
<dbReference type="PROSITE" id="PS50157">
    <property type="entry name" value="ZINC_FINGER_C2H2_2"/>
    <property type="match status" value="2"/>
</dbReference>
<dbReference type="FunFam" id="2.60.40.10:FF:000093">
    <property type="entry name" value="Down syndrome cell adhesion molecule, isoform B"/>
    <property type="match status" value="1"/>
</dbReference>
<evidence type="ECO:0000256" key="15">
    <source>
        <dbReference type="ARBA" id="ARBA00023125"/>
    </source>
</evidence>
<dbReference type="FunFam" id="2.170.270.10:FF:000019">
    <property type="entry name" value="PR domain zinc finger protein 1"/>
    <property type="match status" value="1"/>
</dbReference>
<comment type="similarity">
    <text evidence="3">Belongs to the krueppel C2H2-type zinc-finger protein family.</text>
</comment>
<reference evidence="32" key="2">
    <citation type="submission" date="2023-03" db="EMBL/GenBank/DDBJ databases">
        <authorList>
            <person name="Inwood S.N."/>
            <person name="Skelly J.G."/>
            <person name="Guhlin J."/>
            <person name="Harrop T.W.R."/>
            <person name="Goldson S.G."/>
            <person name="Dearden P.K."/>
        </authorList>
    </citation>
    <scope>NUCLEOTIDE SEQUENCE</scope>
    <source>
        <strain evidence="32">Lincoln</strain>
        <tissue evidence="32">Whole body</tissue>
    </source>
</reference>
<evidence type="ECO:0000259" key="31">
    <source>
        <dbReference type="PROSITE" id="PS50853"/>
    </source>
</evidence>
<dbReference type="InterPro" id="IPR003961">
    <property type="entry name" value="FN3_dom"/>
</dbReference>
<organism evidence="32 33">
    <name type="scientific">Microctonus hyperodae</name>
    <name type="common">Parasitoid wasp</name>
    <dbReference type="NCBI Taxonomy" id="165561"/>
    <lineage>
        <taxon>Eukaryota</taxon>
        <taxon>Metazoa</taxon>
        <taxon>Ecdysozoa</taxon>
        <taxon>Arthropoda</taxon>
        <taxon>Hexapoda</taxon>
        <taxon>Insecta</taxon>
        <taxon>Pterygota</taxon>
        <taxon>Neoptera</taxon>
        <taxon>Endopterygota</taxon>
        <taxon>Hymenoptera</taxon>
        <taxon>Apocrita</taxon>
        <taxon>Ichneumonoidea</taxon>
        <taxon>Braconidae</taxon>
        <taxon>Euphorinae</taxon>
        <taxon>Microctonus</taxon>
    </lineage>
</organism>
<dbReference type="SMART" id="SM00409">
    <property type="entry name" value="IG"/>
    <property type="match status" value="12"/>
</dbReference>
<dbReference type="Pfam" id="PF07679">
    <property type="entry name" value="I-set"/>
    <property type="match status" value="7"/>
</dbReference>
<dbReference type="PANTHER" id="PTHR10075:SF14">
    <property type="entry name" value="CELL ADHESION MOLECULE DSCAM2-RELATED"/>
    <property type="match status" value="1"/>
</dbReference>
<dbReference type="FunFam" id="2.60.40.10:FF:000311">
    <property type="entry name" value="Down syndrome cell adhesion molecule, isoform D"/>
    <property type="match status" value="1"/>
</dbReference>
<evidence type="ECO:0000256" key="20">
    <source>
        <dbReference type="ARBA" id="ARBA00023242"/>
    </source>
</evidence>
<dbReference type="InterPro" id="IPR056754">
    <property type="entry name" value="DSCAM/DSCAML_C"/>
</dbReference>
<evidence type="ECO:0000256" key="27">
    <source>
        <dbReference type="SAM" id="Phobius"/>
    </source>
</evidence>
<dbReference type="InterPro" id="IPR044413">
    <property type="entry name" value="PRDM1_PR-SET"/>
</dbReference>